<dbReference type="EMBL" id="BJTZ01000014">
    <property type="protein sequence ID" value="GEK14297.1"/>
    <property type="molecule type" value="Genomic_DNA"/>
</dbReference>
<evidence type="ECO:0008006" key="3">
    <source>
        <dbReference type="Google" id="ProtNLM"/>
    </source>
</evidence>
<dbReference type="RefSeq" id="WP_146864620.1">
    <property type="nucleotide sequence ID" value="NZ_BJTZ01000014.1"/>
</dbReference>
<reference evidence="1 2" key="1">
    <citation type="submission" date="2019-07" db="EMBL/GenBank/DDBJ databases">
        <title>Whole genome shotgun sequence of Aliivibrio fischeri NBRC 101058.</title>
        <authorList>
            <person name="Hosoyama A."/>
            <person name="Uohara A."/>
            <person name="Ohji S."/>
            <person name="Ichikawa N."/>
        </authorList>
    </citation>
    <scope>NUCLEOTIDE SEQUENCE [LARGE SCALE GENOMIC DNA]</scope>
    <source>
        <strain evidence="1 2">NBRC 101058</strain>
    </source>
</reference>
<dbReference type="Proteomes" id="UP000321787">
    <property type="component" value="Unassembled WGS sequence"/>
</dbReference>
<dbReference type="AlphaFoldDB" id="A0A510UIB5"/>
<evidence type="ECO:0000313" key="1">
    <source>
        <dbReference type="EMBL" id="GEK14297.1"/>
    </source>
</evidence>
<protein>
    <recommendedName>
        <fullName evidence="3">Beta family protein</fullName>
    </recommendedName>
</protein>
<gene>
    <name evidence="1" type="ORF">AFI02nite_23330</name>
</gene>
<name>A0A510UIB5_ALIFS</name>
<dbReference type="InterPro" id="IPR025683">
    <property type="entry name" value="Protein_beta"/>
</dbReference>
<comment type="caution">
    <text evidence="1">The sequence shown here is derived from an EMBL/GenBank/DDBJ whole genome shotgun (WGS) entry which is preliminary data.</text>
</comment>
<organism evidence="1 2">
    <name type="scientific">Aliivibrio fischeri</name>
    <name type="common">Vibrio fischeri</name>
    <dbReference type="NCBI Taxonomy" id="668"/>
    <lineage>
        <taxon>Bacteria</taxon>
        <taxon>Pseudomonadati</taxon>
        <taxon>Pseudomonadota</taxon>
        <taxon>Gammaproteobacteria</taxon>
        <taxon>Vibrionales</taxon>
        <taxon>Vibrionaceae</taxon>
        <taxon>Aliivibrio</taxon>
    </lineage>
</organism>
<dbReference type="Pfam" id="PF14350">
    <property type="entry name" value="Beta_protein"/>
    <property type="match status" value="1"/>
</dbReference>
<sequence length="349" mass="41134">MSKFKYFPLIKTRDAELKCFQHLSDGVLEQLLPIYELTKSRKTTKTPDGDIHRRIKQIKEIQGNKPFILDLCTDDKYINPQIEQLIDEYDGFQDWQYFLNVYQEELNIIPMVHLYEDAEMTFKEVEKFVSDMSMERAHLAVRLPYDLEPEEYQLYLKPIISNLQKNCTLFVLLDADSIRYKDTQDVIENYIASSNEVNMLGDKIEDVVMLCTSFPISPRDEGEDEYGEFEILEETVYNSIKQQTPIKYGDYASINTVQVEMKGGTFVPRIDISLDDKFIYKRYRRNAGSYPKCARYMKDDKRYKPMNTWADQEINLASINEPTGISPSFWIAVRMNYYIISRLKLRAQE</sequence>
<proteinExistence type="predicted"/>
<accession>A0A510UIB5</accession>
<evidence type="ECO:0000313" key="2">
    <source>
        <dbReference type="Proteomes" id="UP000321787"/>
    </source>
</evidence>